<dbReference type="InterPro" id="IPR012910">
    <property type="entry name" value="Plug_dom"/>
</dbReference>
<dbReference type="PANTHER" id="PTHR30069">
    <property type="entry name" value="TONB-DEPENDENT OUTER MEMBRANE RECEPTOR"/>
    <property type="match status" value="1"/>
</dbReference>
<sequence length="692" mass="76800">MQSTLAYILQVNILLAVVYIGYILLLKNLTFYQLNRGYFLSGVLFALTYPFLDIRSLFQQHMEPVGELIAFMPDLSLANKVQGVYTLENLLYAVISFGVIWFTLRLCIQLFSLLRIHFHSVEAAWKSYLYRNVLFPIVPFSFLNKIYVNKEQHQELELHDIFEHEDIHVKGLHSLDILCFEILLIVCWYNPFVWLMRRAVRQNLEFLTDQQVLNKGADRQTYQYSLLHVSKQGASVAISNQFNFKLLKKRIMMMNKKRSSKLQLSKYAFLLPIIIFSAGAFTVTKADDHIIEVVNIAKETEVYELGQVLQTDDNPQLLDTVEGLSVNQADTLSIVTSGTKEDVGRELSDQMDEVSIFSDTIGSTQRTIVLRNSHGIKKDPLIVVDGVRKPLGYDIKVLDPNNIESIEVLKDAAAITVFGQDAKNGVVKIHTKKMDGTAVFSLKGGQADTTKNGRIRSVVVKGRAAAAQTADGSSLRNVLHIDGKQPLIIVDGREKTGQDLHGIDPDAIESISVLKDAGAKAIYGDKGAHGVIHVTTKAGAGSVENKAKIVQGVPLAESVNKEVVVVGYGTKSKSHGSDSFYSANDPESLKKFLEDNRANIDLKSDVVLVINGKVAREADLKNIKAADVSQVGAIDLTEKNSNLPKNMVGLLFLKDGNPSANRGASASVYNAKRKIELVVNPDKKVIPYIERK</sequence>
<dbReference type="Pfam" id="PF05569">
    <property type="entry name" value="Peptidase_M56"/>
    <property type="match status" value="1"/>
</dbReference>
<dbReference type="Proteomes" id="UP000620550">
    <property type="component" value="Unassembled WGS sequence"/>
</dbReference>
<dbReference type="SUPFAM" id="SSF56935">
    <property type="entry name" value="Porins"/>
    <property type="match status" value="2"/>
</dbReference>
<organism evidence="5 6">
    <name type="scientific">Sphingobacterium griseoflavum</name>
    <dbReference type="NCBI Taxonomy" id="1474952"/>
    <lineage>
        <taxon>Bacteria</taxon>
        <taxon>Pseudomonadati</taxon>
        <taxon>Bacteroidota</taxon>
        <taxon>Sphingobacteriia</taxon>
        <taxon>Sphingobacteriales</taxon>
        <taxon>Sphingobacteriaceae</taxon>
        <taxon>Sphingobacterium</taxon>
    </lineage>
</organism>
<keyword evidence="2" id="KW-0472">Membrane</keyword>
<feature type="transmembrane region" description="Helical" evidence="2">
    <location>
        <begin position="167"/>
        <end position="189"/>
    </location>
</feature>
<feature type="domain" description="Peptidase M56" evidence="3">
    <location>
        <begin position="132"/>
        <end position="254"/>
    </location>
</feature>
<gene>
    <name evidence="5" type="ORF">GCM10017764_28750</name>
</gene>
<reference evidence="6" key="1">
    <citation type="journal article" date="2019" name="Int. J. Syst. Evol. Microbiol.">
        <title>The Global Catalogue of Microorganisms (GCM) 10K type strain sequencing project: providing services to taxonomists for standard genome sequencing and annotation.</title>
        <authorList>
            <consortium name="The Broad Institute Genomics Platform"/>
            <consortium name="The Broad Institute Genome Sequencing Center for Infectious Disease"/>
            <person name="Wu L."/>
            <person name="Ma J."/>
        </authorList>
    </citation>
    <scope>NUCLEOTIDE SEQUENCE [LARGE SCALE GENOMIC DNA]</scope>
    <source>
        <strain evidence="6">CGMCC 1.12966</strain>
    </source>
</reference>
<evidence type="ECO:0000259" key="3">
    <source>
        <dbReference type="Pfam" id="PF05569"/>
    </source>
</evidence>
<dbReference type="PANTHER" id="PTHR30069:SF29">
    <property type="entry name" value="HEMOGLOBIN AND HEMOGLOBIN-HAPTOGLOBIN-BINDING PROTEIN 1-RELATED"/>
    <property type="match status" value="1"/>
</dbReference>
<feature type="domain" description="TonB-dependent receptor plug" evidence="4">
    <location>
        <begin position="350"/>
        <end position="426"/>
    </location>
</feature>
<feature type="domain" description="TonB-dependent receptor plug" evidence="4">
    <location>
        <begin position="469"/>
        <end position="531"/>
    </location>
</feature>
<feature type="transmembrane region" description="Helical" evidence="2">
    <location>
        <begin position="6"/>
        <end position="26"/>
    </location>
</feature>
<dbReference type="InterPro" id="IPR037066">
    <property type="entry name" value="Plug_dom_sf"/>
</dbReference>
<keyword evidence="6" id="KW-1185">Reference proteome</keyword>
<dbReference type="InterPro" id="IPR008756">
    <property type="entry name" value="Peptidase_M56"/>
</dbReference>
<evidence type="ECO:0000256" key="1">
    <source>
        <dbReference type="ARBA" id="ARBA00022729"/>
    </source>
</evidence>
<protein>
    <recommendedName>
        <fullName evidence="7">Peptidase M56 domain-containing protein</fullName>
    </recommendedName>
</protein>
<evidence type="ECO:0000259" key="4">
    <source>
        <dbReference type="Pfam" id="PF07715"/>
    </source>
</evidence>
<feature type="transmembrane region" description="Helical" evidence="2">
    <location>
        <begin position="90"/>
        <end position="116"/>
    </location>
</feature>
<keyword evidence="1" id="KW-0732">Signal</keyword>
<dbReference type="InterPro" id="IPR023997">
    <property type="entry name" value="TonB-dep_OMP_SusC/RagA_CS"/>
</dbReference>
<dbReference type="CDD" id="cd07341">
    <property type="entry name" value="M56_BlaR1_MecR1_like"/>
    <property type="match status" value="1"/>
</dbReference>
<comment type="caution">
    <text evidence="5">The sequence shown here is derived from an EMBL/GenBank/DDBJ whole genome shotgun (WGS) entry which is preliminary data.</text>
</comment>
<keyword evidence="2" id="KW-0812">Transmembrane</keyword>
<dbReference type="EMBL" id="BNAF01000011">
    <property type="protein sequence ID" value="GHE43698.1"/>
    <property type="molecule type" value="Genomic_DNA"/>
</dbReference>
<name>A0ABQ3I163_9SPHI</name>
<evidence type="ECO:0000256" key="2">
    <source>
        <dbReference type="SAM" id="Phobius"/>
    </source>
</evidence>
<proteinExistence type="predicted"/>
<evidence type="ECO:0008006" key="7">
    <source>
        <dbReference type="Google" id="ProtNLM"/>
    </source>
</evidence>
<keyword evidence="2" id="KW-1133">Transmembrane helix</keyword>
<evidence type="ECO:0000313" key="6">
    <source>
        <dbReference type="Proteomes" id="UP000620550"/>
    </source>
</evidence>
<dbReference type="Pfam" id="PF07715">
    <property type="entry name" value="Plug"/>
    <property type="match status" value="2"/>
</dbReference>
<dbReference type="NCBIfam" id="TIGR04057">
    <property type="entry name" value="SusC_RagA_signa"/>
    <property type="match status" value="1"/>
</dbReference>
<accession>A0ABQ3I163</accession>
<dbReference type="RefSeq" id="WP_189627395.1">
    <property type="nucleotide sequence ID" value="NZ_BNAF01000011.1"/>
</dbReference>
<dbReference type="Gene3D" id="2.170.130.10">
    <property type="entry name" value="TonB-dependent receptor, plug domain"/>
    <property type="match status" value="2"/>
</dbReference>
<dbReference type="InterPro" id="IPR039426">
    <property type="entry name" value="TonB-dep_rcpt-like"/>
</dbReference>
<evidence type="ECO:0000313" key="5">
    <source>
        <dbReference type="EMBL" id="GHE43698.1"/>
    </source>
</evidence>
<feature type="transmembrane region" description="Helical" evidence="2">
    <location>
        <begin position="264"/>
        <end position="283"/>
    </location>
</feature>